<dbReference type="EMBL" id="NWUJ01000009">
    <property type="protein sequence ID" value="PFH33357.1"/>
    <property type="molecule type" value="Genomic_DNA"/>
</dbReference>
<keyword evidence="1" id="KW-0677">Repeat</keyword>
<dbReference type="KEGG" id="bbes:BESB_085560"/>
<dbReference type="GO" id="GO:0072546">
    <property type="term" value="C:EMC complex"/>
    <property type="evidence" value="ECO:0007669"/>
    <property type="project" value="UniProtKB-UniRule"/>
</dbReference>
<dbReference type="VEuPathDB" id="ToxoDB:BESB_085560"/>
<protein>
    <recommendedName>
        <fullName evidence="4">ER membrane protein complex subunit 2</fullName>
    </recommendedName>
</protein>
<dbReference type="Pfam" id="PF22890">
    <property type="entry name" value="TPR_EMC2"/>
    <property type="match status" value="1"/>
</dbReference>
<dbReference type="SMART" id="SM00028">
    <property type="entry name" value="TPR"/>
    <property type="match status" value="2"/>
</dbReference>
<comment type="subunit">
    <text evidence="4">Component of the ER membrane protein complex (EMC).</text>
</comment>
<accession>A0A2A9MCN7</accession>
<evidence type="ECO:0000256" key="5">
    <source>
        <dbReference type="SAM" id="MobiDB-lite"/>
    </source>
</evidence>
<keyword evidence="8" id="KW-1185">Reference proteome</keyword>
<feature type="repeat" description="TPR" evidence="3">
    <location>
        <begin position="159"/>
        <end position="192"/>
    </location>
</feature>
<gene>
    <name evidence="7" type="ORF">BESB_085560</name>
</gene>
<dbReference type="PANTHER" id="PTHR12760">
    <property type="entry name" value="TETRATRICOPEPTIDE REPEAT PROTEIN"/>
    <property type="match status" value="1"/>
</dbReference>
<evidence type="ECO:0000256" key="1">
    <source>
        <dbReference type="ARBA" id="ARBA00022737"/>
    </source>
</evidence>
<dbReference type="InterPro" id="IPR055217">
    <property type="entry name" value="TPR_EMC2"/>
</dbReference>
<organism evidence="7 8">
    <name type="scientific">Besnoitia besnoiti</name>
    <name type="common">Apicomplexan protozoan</name>
    <dbReference type="NCBI Taxonomy" id="94643"/>
    <lineage>
        <taxon>Eukaryota</taxon>
        <taxon>Sar</taxon>
        <taxon>Alveolata</taxon>
        <taxon>Apicomplexa</taxon>
        <taxon>Conoidasida</taxon>
        <taxon>Coccidia</taxon>
        <taxon>Eucoccidiorida</taxon>
        <taxon>Eimeriorina</taxon>
        <taxon>Sarcocystidae</taxon>
        <taxon>Besnoitia</taxon>
    </lineage>
</organism>
<dbReference type="OrthoDB" id="124397at2759"/>
<dbReference type="SUPFAM" id="SSF48452">
    <property type="entry name" value="TPR-like"/>
    <property type="match status" value="1"/>
</dbReference>
<evidence type="ECO:0000313" key="7">
    <source>
        <dbReference type="EMBL" id="PFH33357.1"/>
    </source>
</evidence>
<dbReference type="Gene3D" id="1.25.40.10">
    <property type="entry name" value="Tetratricopeptide repeat domain"/>
    <property type="match status" value="1"/>
</dbReference>
<comment type="caution">
    <text evidence="7">The sequence shown here is derived from an EMBL/GenBank/DDBJ whole genome shotgun (WGS) entry which is preliminary data.</text>
</comment>
<sequence>MRPPESLDEPASLSFADLIKQQQTAATSRAGGRGDLVLAYGSCLIRKYKQKLGNALWGVLETVYVQALEYRQDRLARFCLQTLQQRWPGSARVKRLEGLALEAQAHWDAALARYEEMLEQHPHDPLTRKRVVAALKNRGRLSECIQMLFLHLDEFGTDAEAWQELGTIFAGEGRLAQAAFCFEELLVHEPLNILFLSVYAELQYGLHRCRLSRQYAAYLVSLHPRNIRAFWTLIIASRQTIDDACGKDRITRGQEKTKKTEKEKSASPAPSSAVDEEVKDVLHLSLGALRRLGAIYEEEIAKADEEDGETVGRCVLDALFGEAALRRLESHRRFFVARAAGLGIEIK</sequence>
<comment type="similarity">
    <text evidence="4">Belongs to the EMC2 family.</text>
</comment>
<keyword evidence="2 3" id="KW-0802">TPR repeat</keyword>
<feature type="region of interest" description="Disordered" evidence="5">
    <location>
        <begin position="252"/>
        <end position="274"/>
    </location>
</feature>
<dbReference type="Proteomes" id="UP000224006">
    <property type="component" value="Chromosome VIII"/>
</dbReference>
<dbReference type="AlphaFoldDB" id="A0A2A9MCN7"/>
<evidence type="ECO:0000259" key="6">
    <source>
        <dbReference type="Pfam" id="PF22890"/>
    </source>
</evidence>
<dbReference type="PROSITE" id="PS50005">
    <property type="entry name" value="TPR"/>
    <property type="match status" value="1"/>
</dbReference>
<dbReference type="STRING" id="94643.A0A2A9MCN7"/>
<evidence type="ECO:0000313" key="8">
    <source>
        <dbReference type="Proteomes" id="UP000224006"/>
    </source>
</evidence>
<name>A0A2A9MCN7_BESBE</name>
<reference evidence="7 8" key="1">
    <citation type="submission" date="2017-09" db="EMBL/GenBank/DDBJ databases">
        <title>Genome sequencing of Besnoitia besnoiti strain Bb-Ger1.</title>
        <authorList>
            <person name="Schares G."/>
            <person name="Venepally P."/>
            <person name="Lorenzi H.A."/>
        </authorList>
    </citation>
    <scope>NUCLEOTIDE SEQUENCE [LARGE SCALE GENOMIC DNA]</scope>
    <source>
        <strain evidence="7 8">Bb-Ger1</strain>
    </source>
</reference>
<dbReference type="InterPro" id="IPR039856">
    <property type="entry name" value="EMC2-like"/>
</dbReference>
<keyword evidence="4" id="KW-0472">Membrane</keyword>
<feature type="domain" description="EMC2 TPR-like" evidence="6">
    <location>
        <begin position="94"/>
        <end position="202"/>
    </location>
</feature>
<proteinExistence type="inferred from homology"/>
<evidence type="ECO:0000256" key="2">
    <source>
        <dbReference type="ARBA" id="ARBA00022803"/>
    </source>
</evidence>
<evidence type="ECO:0000256" key="3">
    <source>
        <dbReference type="PROSITE-ProRule" id="PRU00339"/>
    </source>
</evidence>
<dbReference type="InterPro" id="IPR011990">
    <property type="entry name" value="TPR-like_helical_dom_sf"/>
</dbReference>
<feature type="compositionally biased region" description="Basic and acidic residues" evidence="5">
    <location>
        <begin position="252"/>
        <end position="265"/>
    </location>
</feature>
<dbReference type="InterPro" id="IPR019734">
    <property type="entry name" value="TPR_rpt"/>
</dbReference>
<comment type="function">
    <text evidence="4">Part of the endoplasmic reticulum membrane protein complex (EMC) that enables the energy-independent insertion into endoplasmic reticulum membranes of newly synthesized membrane proteins.</text>
</comment>
<dbReference type="GeneID" id="40313482"/>
<evidence type="ECO:0000256" key="4">
    <source>
        <dbReference type="RuleBase" id="RU367091"/>
    </source>
</evidence>
<dbReference type="RefSeq" id="XP_029217366.1">
    <property type="nucleotide sequence ID" value="XM_029366906.1"/>
</dbReference>
<keyword evidence="4" id="KW-0256">Endoplasmic reticulum</keyword>
<comment type="subcellular location">
    <subcellularLocation>
        <location evidence="4">Endoplasmic reticulum membrane</location>
        <topology evidence="4">Peripheral membrane protein</topology>
        <orientation evidence="4">Cytoplasmic side</orientation>
    </subcellularLocation>
</comment>